<sequence length="514" mass="56640">MAAGVMCPDHPEEKLRFLCVPCDRLVCRDCKLTDHEGHKSVDVAKTSDDTRQKLQGHVARLKERMKILNVVMEEAEDDRRAAMAAQRDIADEIRRRAAMMTECVKQLEQQALDTLDSAMNLVNDEIDSTVKDLEYRRGEIKDMVETTRSALSSMDTGDTYNPVLAFTLEHDLRSGRGKGENLEMLTEGLPVFSVRPILYRPVVLSEDTVRMFIGLPQFAQVSKATPRVSVSPVFNCGGASIAGINSICPMADGTVWIASDVGEGSSDQQVALFSQQGKLIREETLRGPVSLVRVTKVKAFVGGKYVAKILNASESCNVVLEKDYSSDQYQNISCKSENAIAVFSKLKLRYAIMSSQAAPPHCLCKMDVKHSSLPLAAFTFVRTMDCPRPVAMDVDSSGQFLAVVTCDQAVRVFRLSDQHPPSVYCPSGESFSPSDVCFYTIGGKEMLLVADWFNSTVNVLEYCDGIRFVSYFGSGCPLLQQPTALTQDDSGRLWVGCKDGHILTCSEAEGTEQK</sequence>
<dbReference type="InterPro" id="IPR011042">
    <property type="entry name" value="6-blade_b-propeller_TolB-like"/>
</dbReference>
<evidence type="ECO:0000256" key="2">
    <source>
        <dbReference type="SAM" id="Coils"/>
    </source>
</evidence>
<dbReference type="OMA" id="CKSENAI"/>
<feature type="coiled-coil region" evidence="2">
    <location>
        <begin position="58"/>
        <end position="110"/>
    </location>
</feature>
<gene>
    <name evidence="4" type="ORF">C0Q70_16630</name>
</gene>
<dbReference type="SUPFAM" id="SSF57845">
    <property type="entry name" value="B-box zinc-binding domain"/>
    <property type="match status" value="1"/>
</dbReference>
<dbReference type="SUPFAM" id="SSF101898">
    <property type="entry name" value="NHL repeat"/>
    <property type="match status" value="1"/>
</dbReference>
<dbReference type="PANTHER" id="PTHR25462:SF296">
    <property type="entry name" value="MEIOTIC P26, ISOFORM F"/>
    <property type="match status" value="1"/>
</dbReference>
<dbReference type="Proteomes" id="UP000245119">
    <property type="component" value="Linkage Group LG10"/>
</dbReference>
<accession>A0A2T7NQD4</accession>
<keyword evidence="2" id="KW-0175">Coiled coil</keyword>
<feature type="domain" description="B box-type" evidence="3">
    <location>
        <begin position="2"/>
        <end position="43"/>
    </location>
</feature>
<name>A0A2T7NQD4_POMCA</name>
<dbReference type="STRING" id="400727.A0A2T7NQD4"/>
<keyword evidence="5" id="KW-1185">Reference proteome</keyword>
<dbReference type="Gene3D" id="2.120.10.30">
    <property type="entry name" value="TolB, C-terminal domain"/>
    <property type="match status" value="1"/>
</dbReference>
<dbReference type="InterPro" id="IPR000315">
    <property type="entry name" value="Znf_B-box"/>
</dbReference>
<comment type="caution">
    <text evidence="4">The sequence shown here is derived from an EMBL/GenBank/DDBJ whole genome shotgun (WGS) entry which is preliminary data.</text>
</comment>
<evidence type="ECO:0000313" key="4">
    <source>
        <dbReference type="EMBL" id="PVD23362.1"/>
    </source>
</evidence>
<dbReference type="GO" id="GO:0008270">
    <property type="term" value="F:zinc ion binding"/>
    <property type="evidence" value="ECO:0007669"/>
    <property type="project" value="UniProtKB-KW"/>
</dbReference>
<dbReference type="SMART" id="SM00336">
    <property type="entry name" value="BBOX"/>
    <property type="match status" value="1"/>
</dbReference>
<dbReference type="PANTHER" id="PTHR25462">
    <property type="entry name" value="BONUS, ISOFORM C-RELATED"/>
    <property type="match status" value="1"/>
</dbReference>
<dbReference type="PROSITE" id="PS50119">
    <property type="entry name" value="ZF_BBOX"/>
    <property type="match status" value="1"/>
</dbReference>
<evidence type="ECO:0000259" key="3">
    <source>
        <dbReference type="PROSITE" id="PS50119"/>
    </source>
</evidence>
<reference evidence="4 5" key="1">
    <citation type="submission" date="2018-04" db="EMBL/GenBank/DDBJ databases">
        <title>The genome of golden apple snail Pomacea canaliculata provides insight into stress tolerance and invasive adaptation.</title>
        <authorList>
            <person name="Liu C."/>
            <person name="Liu B."/>
            <person name="Ren Y."/>
            <person name="Zhang Y."/>
            <person name="Wang H."/>
            <person name="Li S."/>
            <person name="Jiang F."/>
            <person name="Yin L."/>
            <person name="Zhang G."/>
            <person name="Qian W."/>
            <person name="Fan W."/>
        </authorList>
    </citation>
    <scope>NUCLEOTIDE SEQUENCE [LARGE SCALE GENOMIC DNA]</scope>
    <source>
        <strain evidence="4">SZHN2017</strain>
        <tissue evidence="4">Muscle</tissue>
    </source>
</reference>
<dbReference type="OrthoDB" id="1616686at2759"/>
<evidence type="ECO:0000313" key="5">
    <source>
        <dbReference type="Proteomes" id="UP000245119"/>
    </source>
</evidence>
<evidence type="ECO:0000256" key="1">
    <source>
        <dbReference type="PROSITE-ProRule" id="PRU00024"/>
    </source>
</evidence>
<organism evidence="4 5">
    <name type="scientific">Pomacea canaliculata</name>
    <name type="common">Golden apple snail</name>
    <dbReference type="NCBI Taxonomy" id="400727"/>
    <lineage>
        <taxon>Eukaryota</taxon>
        <taxon>Metazoa</taxon>
        <taxon>Spiralia</taxon>
        <taxon>Lophotrochozoa</taxon>
        <taxon>Mollusca</taxon>
        <taxon>Gastropoda</taxon>
        <taxon>Caenogastropoda</taxon>
        <taxon>Architaenioglossa</taxon>
        <taxon>Ampullarioidea</taxon>
        <taxon>Ampullariidae</taxon>
        <taxon>Pomacea</taxon>
    </lineage>
</organism>
<keyword evidence="1" id="KW-0479">Metal-binding</keyword>
<dbReference type="AlphaFoldDB" id="A0A2T7NQD4"/>
<keyword evidence="1" id="KW-0862">Zinc</keyword>
<dbReference type="Gene3D" id="3.30.160.60">
    <property type="entry name" value="Classic Zinc Finger"/>
    <property type="match status" value="1"/>
</dbReference>
<protein>
    <recommendedName>
        <fullName evidence="3">B box-type domain-containing protein</fullName>
    </recommendedName>
</protein>
<dbReference type="EMBL" id="PZQS01000010">
    <property type="protein sequence ID" value="PVD23362.1"/>
    <property type="molecule type" value="Genomic_DNA"/>
</dbReference>
<dbReference type="InterPro" id="IPR047153">
    <property type="entry name" value="TRIM45/56/19-like"/>
</dbReference>
<dbReference type="Pfam" id="PF00643">
    <property type="entry name" value="zf-B_box"/>
    <property type="match status" value="1"/>
</dbReference>
<proteinExistence type="predicted"/>
<keyword evidence="1" id="KW-0863">Zinc-finger</keyword>